<accession>A0A4U1BFN3</accession>
<dbReference type="RefSeq" id="WP_136852479.1">
    <property type="nucleotide sequence ID" value="NZ_SWCI01000003.1"/>
</dbReference>
<feature type="compositionally biased region" description="Basic and acidic residues" evidence="1">
    <location>
        <begin position="9"/>
        <end position="21"/>
    </location>
</feature>
<evidence type="ECO:0000313" key="3">
    <source>
        <dbReference type="Proteomes" id="UP000305674"/>
    </source>
</evidence>
<name>A0A4U1BFN3_9GAMM</name>
<proteinExistence type="predicted"/>
<protein>
    <submittedName>
        <fullName evidence="2">Uncharacterized protein</fullName>
    </submittedName>
</protein>
<sequence>MLMGAMVTKKNDQKLAPKSEEPQDPVEQMWAYFRDPEQTEPIKINGTWVAKALPDEQMLDEEENGILPEKRTLEERNSMLQLCHLTMFIGEPLSEDQALFLMDAIERELAGKQPFPYKRGRKERGYQEKGLYRAIKQRVTEIILEPLVVKYAKRVADNPRQGRISAEDRSYLLEVFLDQPDDEVLALTNKIPWHLAYVFNANERTIRNWEREEEGLQVEMSCPTDGWDFAGPAADAIYADIRVKGIDTLDELAAYIADGNWKKINPF</sequence>
<comment type="caution">
    <text evidence="2">The sequence shown here is derived from an EMBL/GenBank/DDBJ whole genome shotgun (WGS) entry which is preliminary data.</text>
</comment>
<organism evidence="2 3">
    <name type="scientific">Ferrimonas sediminicola</name>
    <dbReference type="NCBI Taxonomy" id="2569538"/>
    <lineage>
        <taxon>Bacteria</taxon>
        <taxon>Pseudomonadati</taxon>
        <taxon>Pseudomonadota</taxon>
        <taxon>Gammaproteobacteria</taxon>
        <taxon>Alteromonadales</taxon>
        <taxon>Ferrimonadaceae</taxon>
        <taxon>Ferrimonas</taxon>
    </lineage>
</organism>
<feature type="region of interest" description="Disordered" evidence="1">
    <location>
        <begin position="1"/>
        <end position="25"/>
    </location>
</feature>
<gene>
    <name evidence="2" type="ORF">FCL40_07205</name>
</gene>
<dbReference type="EMBL" id="SWCI01000003">
    <property type="protein sequence ID" value="TKB49931.1"/>
    <property type="molecule type" value="Genomic_DNA"/>
</dbReference>
<keyword evidence="3" id="KW-1185">Reference proteome</keyword>
<dbReference type="Proteomes" id="UP000305674">
    <property type="component" value="Unassembled WGS sequence"/>
</dbReference>
<reference evidence="2 3" key="1">
    <citation type="submission" date="2019-04" db="EMBL/GenBank/DDBJ databases">
        <authorList>
            <person name="Hwang J.C."/>
        </authorList>
    </citation>
    <scope>NUCLEOTIDE SEQUENCE [LARGE SCALE GENOMIC DNA]</scope>
    <source>
        <strain evidence="2 3">IMCC35001</strain>
    </source>
</reference>
<dbReference type="OrthoDB" id="9920270at2"/>
<evidence type="ECO:0000313" key="2">
    <source>
        <dbReference type="EMBL" id="TKB49931.1"/>
    </source>
</evidence>
<dbReference type="AlphaFoldDB" id="A0A4U1BFN3"/>
<evidence type="ECO:0000256" key="1">
    <source>
        <dbReference type="SAM" id="MobiDB-lite"/>
    </source>
</evidence>